<proteinExistence type="predicted"/>
<dbReference type="EMBL" id="ASPP01024806">
    <property type="protein sequence ID" value="ETO08679.1"/>
    <property type="molecule type" value="Genomic_DNA"/>
</dbReference>
<keyword evidence="2" id="KW-1185">Reference proteome</keyword>
<feature type="non-terminal residue" evidence="1">
    <location>
        <position position="1"/>
    </location>
</feature>
<dbReference type="AlphaFoldDB" id="X6M424"/>
<gene>
    <name evidence="1" type="ORF">RFI_28708</name>
</gene>
<name>X6M424_RETFI</name>
<dbReference type="Proteomes" id="UP000023152">
    <property type="component" value="Unassembled WGS sequence"/>
</dbReference>
<reference evidence="1 2" key="1">
    <citation type="journal article" date="2013" name="Curr. Biol.">
        <title>The Genome of the Foraminiferan Reticulomyxa filosa.</title>
        <authorList>
            <person name="Glockner G."/>
            <person name="Hulsmann N."/>
            <person name="Schleicher M."/>
            <person name="Noegel A.A."/>
            <person name="Eichinger L."/>
            <person name="Gallinger C."/>
            <person name="Pawlowski J."/>
            <person name="Sierra R."/>
            <person name="Euteneuer U."/>
            <person name="Pillet L."/>
            <person name="Moustafa A."/>
            <person name="Platzer M."/>
            <person name="Groth M."/>
            <person name="Szafranski K."/>
            <person name="Schliwa M."/>
        </authorList>
    </citation>
    <scope>NUCLEOTIDE SEQUENCE [LARGE SCALE GENOMIC DNA]</scope>
</reference>
<accession>X6M424</accession>
<evidence type="ECO:0000313" key="2">
    <source>
        <dbReference type="Proteomes" id="UP000023152"/>
    </source>
</evidence>
<sequence>LHNESKSGNIIVELLLKKPNISIIEAALQRTHTSFLKYIYLFVMNKKKIKKKTKMAEILVIGSASSLATKINKDFKKEDCENINSKTKDTNNDDNDICNVICCSLHDKIINFGYRK</sequence>
<comment type="caution">
    <text evidence="1">The sequence shown here is derived from an EMBL/GenBank/DDBJ whole genome shotgun (WGS) entry which is preliminary data.</text>
</comment>
<evidence type="ECO:0000313" key="1">
    <source>
        <dbReference type="EMBL" id="ETO08679.1"/>
    </source>
</evidence>
<organism evidence="1 2">
    <name type="scientific">Reticulomyxa filosa</name>
    <dbReference type="NCBI Taxonomy" id="46433"/>
    <lineage>
        <taxon>Eukaryota</taxon>
        <taxon>Sar</taxon>
        <taxon>Rhizaria</taxon>
        <taxon>Retaria</taxon>
        <taxon>Foraminifera</taxon>
        <taxon>Monothalamids</taxon>
        <taxon>Reticulomyxidae</taxon>
        <taxon>Reticulomyxa</taxon>
    </lineage>
</organism>
<protein>
    <submittedName>
        <fullName evidence="1">Uncharacterized protein</fullName>
    </submittedName>
</protein>